<evidence type="ECO:0000313" key="2">
    <source>
        <dbReference type="Proteomes" id="UP000038010"/>
    </source>
</evidence>
<name>A0A0N1NZ44_9EURO</name>
<dbReference type="Proteomes" id="UP000038010">
    <property type="component" value="Unassembled WGS sequence"/>
</dbReference>
<comment type="caution">
    <text evidence="1">The sequence shown here is derived from an EMBL/GenBank/DDBJ whole genome shotgun (WGS) entry which is preliminary data.</text>
</comment>
<dbReference type="VEuPathDB" id="FungiDB:AB675_11771"/>
<proteinExistence type="predicted"/>
<accession>A0A0N1NZ44</accession>
<keyword evidence="2" id="KW-1185">Reference proteome</keyword>
<dbReference type="AlphaFoldDB" id="A0A0N1NZ44"/>
<sequence length="163" mass="18708">MSQALSAPPWDKPEPNLASMPTEIMEKIIGYAVPHYFTINAMYREKSRKQHNPFKWEPSYLPNLLLVSKSIGNTARKVFSERVKFSLWLRMETLDYAPLFHPSPYFWDKMPAVVGRKLEKHFKTVFARGGQVTTANSGLVARLKAGAGDDWSPQWTSVDNWPH</sequence>
<organism evidence="1 2">
    <name type="scientific">Cyphellophora attinorum</name>
    <dbReference type="NCBI Taxonomy" id="1664694"/>
    <lineage>
        <taxon>Eukaryota</taxon>
        <taxon>Fungi</taxon>
        <taxon>Dikarya</taxon>
        <taxon>Ascomycota</taxon>
        <taxon>Pezizomycotina</taxon>
        <taxon>Eurotiomycetes</taxon>
        <taxon>Chaetothyriomycetidae</taxon>
        <taxon>Chaetothyriales</taxon>
        <taxon>Cyphellophoraceae</taxon>
        <taxon>Cyphellophora</taxon>
    </lineage>
</organism>
<evidence type="ECO:0008006" key="3">
    <source>
        <dbReference type="Google" id="ProtNLM"/>
    </source>
</evidence>
<dbReference type="RefSeq" id="XP_017996715.1">
    <property type="nucleotide sequence ID" value="XM_018140646.1"/>
</dbReference>
<evidence type="ECO:0000313" key="1">
    <source>
        <dbReference type="EMBL" id="KPI36752.1"/>
    </source>
</evidence>
<reference evidence="1 2" key="1">
    <citation type="submission" date="2015-06" db="EMBL/GenBank/DDBJ databases">
        <title>Draft genome of the ant-associated black yeast Phialophora attae CBS 131958.</title>
        <authorList>
            <person name="Moreno L.F."/>
            <person name="Stielow B.J."/>
            <person name="de Hoog S."/>
            <person name="Vicente V.A."/>
            <person name="Weiss V.A."/>
            <person name="de Vries M."/>
            <person name="Cruz L.M."/>
            <person name="Souza E.M."/>
        </authorList>
    </citation>
    <scope>NUCLEOTIDE SEQUENCE [LARGE SCALE GENOMIC DNA]</scope>
    <source>
        <strain evidence="1 2">CBS 131958</strain>
    </source>
</reference>
<dbReference type="GeneID" id="28732527"/>
<dbReference type="EMBL" id="LFJN01000028">
    <property type="protein sequence ID" value="KPI36752.1"/>
    <property type="molecule type" value="Genomic_DNA"/>
</dbReference>
<gene>
    <name evidence="1" type="ORF">AB675_11771</name>
</gene>
<protein>
    <recommendedName>
        <fullName evidence="3">F-box domain-containing protein</fullName>
    </recommendedName>
</protein>